<dbReference type="PROSITE" id="PS01031">
    <property type="entry name" value="SHSP"/>
    <property type="match status" value="1"/>
</dbReference>
<protein>
    <recommendedName>
        <fullName evidence="9">CBM20 domain-containing protein</fullName>
    </recommendedName>
</protein>
<name>A0ABV0N2F7_9TELE</name>
<comment type="caution">
    <text evidence="7">The sequence shown here is derived from an EMBL/GenBank/DDBJ whole genome shotgun (WGS) entry which is preliminary data.</text>
</comment>
<feature type="domain" description="CBM20" evidence="6">
    <location>
        <begin position="902"/>
        <end position="1002"/>
    </location>
</feature>
<dbReference type="InterPro" id="IPR008978">
    <property type="entry name" value="HSP20-like_chaperone"/>
</dbReference>
<dbReference type="Pfam" id="PF00011">
    <property type="entry name" value="HSP20"/>
    <property type="match status" value="1"/>
</dbReference>
<evidence type="ECO:0000313" key="8">
    <source>
        <dbReference type="Proteomes" id="UP001476798"/>
    </source>
</evidence>
<feature type="compositionally biased region" description="Low complexity" evidence="3">
    <location>
        <begin position="233"/>
        <end position="242"/>
    </location>
</feature>
<gene>
    <name evidence="7" type="ORF">GOODEAATRI_018318</name>
</gene>
<comment type="similarity">
    <text evidence="1 2">Belongs to the small heat shock protein (HSP20) family.</text>
</comment>
<dbReference type="InterPro" id="IPR013783">
    <property type="entry name" value="Ig-like_fold"/>
</dbReference>
<dbReference type="PANTHER" id="PTHR15048:SF0">
    <property type="entry name" value="STARCH-BINDING DOMAIN-CONTAINING PROTEIN 1"/>
    <property type="match status" value="1"/>
</dbReference>
<evidence type="ECO:0000256" key="3">
    <source>
        <dbReference type="SAM" id="MobiDB-lite"/>
    </source>
</evidence>
<keyword evidence="4" id="KW-1133">Transmembrane helix</keyword>
<feature type="transmembrane region" description="Helical" evidence="4">
    <location>
        <begin position="138"/>
        <end position="156"/>
    </location>
</feature>
<dbReference type="SMART" id="SM01065">
    <property type="entry name" value="CBM_2"/>
    <property type="match status" value="1"/>
</dbReference>
<evidence type="ECO:0000256" key="4">
    <source>
        <dbReference type="SAM" id="Phobius"/>
    </source>
</evidence>
<accession>A0ABV0N2F7</accession>
<keyword evidence="8" id="KW-1185">Reference proteome</keyword>
<evidence type="ECO:0000259" key="6">
    <source>
        <dbReference type="PROSITE" id="PS51166"/>
    </source>
</evidence>
<organism evidence="7 8">
    <name type="scientific">Goodea atripinnis</name>
    <dbReference type="NCBI Taxonomy" id="208336"/>
    <lineage>
        <taxon>Eukaryota</taxon>
        <taxon>Metazoa</taxon>
        <taxon>Chordata</taxon>
        <taxon>Craniata</taxon>
        <taxon>Vertebrata</taxon>
        <taxon>Euteleostomi</taxon>
        <taxon>Actinopterygii</taxon>
        <taxon>Neopterygii</taxon>
        <taxon>Teleostei</taxon>
        <taxon>Neoteleostei</taxon>
        <taxon>Acanthomorphata</taxon>
        <taxon>Ovalentaria</taxon>
        <taxon>Atherinomorphae</taxon>
        <taxon>Cyprinodontiformes</taxon>
        <taxon>Goodeidae</taxon>
        <taxon>Goodea</taxon>
    </lineage>
</organism>
<dbReference type="Gene3D" id="2.60.40.10">
    <property type="entry name" value="Immunoglobulins"/>
    <property type="match status" value="1"/>
</dbReference>
<feature type="region of interest" description="Disordered" evidence="3">
    <location>
        <begin position="742"/>
        <end position="762"/>
    </location>
</feature>
<evidence type="ECO:0008006" key="9">
    <source>
        <dbReference type="Google" id="ProtNLM"/>
    </source>
</evidence>
<evidence type="ECO:0000259" key="5">
    <source>
        <dbReference type="PROSITE" id="PS01031"/>
    </source>
</evidence>
<dbReference type="CDD" id="cd06481">
    <property type="entry name" value="ACD_HspB9_like"/>
    <property type="match status" value="1"/>
</dbReference>
<dbReference type="Gene3D" id="2.60.40.790">
    <property type="match status" value="1"/>
</dbReference>
<keyword evidence="4" id="KW-0812">Transmembrane</keyword>
<feature type="compositionally biased region" description="Basic and acidic residues" evidence="3">
    <location>
        <begin position="188"/>
        <end position="204"/>
    </location>
</feature>
<proteinExistence type="inferred from homology"/>
<dbReference type="InterPro" id="IPR002068">
    <property type="entry name" value="A-crystallin/Hsp20_dom"/>
</dbReference>
<dbReference type="PANTHER" id="PTHR15048">
    <property type="entry name" value="STARCH-BINDING DOMAIN-CONTAINING PROTEIN 1"/>
    <property type="match status" value="1"/>
</dbReference>
<sequence length="1003" mass="110133">MERLQCQILEDTEPVRTSEALLPVSYQLDKEGEHFGLTLDTQGFSPEELSVRQVGRKLRVSGKSEKKQEDGKGSYSYRLQEFRQDFDLPEGVKHEDVNCYLSPDGKLHIQASELKNNNMEKRTDLASLFCTIGRHGPAVAVAVIAMVSVVAGFIIYRTVKGKRRKAEAGAGHGGSRPGTLRDASLPQPEKELSPEYEALSREESTDMSEAVSNARNADATWSLSKLRNRHTVSGKTSQSSSPSKREVGPEELCSASHMDKISSIPLTNAEEAIKSLQDDMCELKDLNVECKGYKCDLVTPKDSEEDHSISVEPLVVRESLGKKEKVQGLQEGEVATEDVSNEMPCREEAYLCDLNGPVCREGKTPISLNENDKKNCQAVSASDTECYFEEPTIHMHESPLCTKNEDKISVLDASGFNKPHPANEDFNVTLLKQVDNQLITVTSVTMPAIHSADAERSPNGDVTENKLTNLGDLSVNHAVLPSSKELELKQDSSTCSKENIENVKQSSFGEPQETSALVLSPVLPCLSVELETIQDDQTLPLVGLQPEYIMNDEVTTELAKETSGALFELGCACPQSEIDETINILIPKENVEILLSSADGEPNAVVIDEFSPAASVSTEMSCPDESSFQNQESEQVQNMKDLLEVPAAPAPVMADSIEPQIGKDQLLSENQSKLTSCSSDLEESGISGMKVGPDLCDAGECPLTPENMRLAAVDDHLQSQDQAELQTTMADLQSVIKEEPVDAETHSLNDSQPLTEETDKANDDSCTVNEVCHETESFNRAVGQLSNDAPTVCLSEDLGMMDTKIVIEGKEEDKTTEINIMEATMDNNEWITDGTDQVPPWMKTSVPLINPVSLEENIQTSFPVDAACTNADVPTANESEESNTVPPIDEPTETGKRVLAVQPMPQSVSVTFQIHYLTHSPYQKVAITGNHWGLGNWKDFVPLEKAKDGLWATVVSLPAESYVEWKFVVVDRGQVCRWEECDNRFLDTGNSENLLVHKCWGFL</sequence>
<reference evidence="7 8" key="1">
    <citation type="submission" date="2021-06" db="EMBL/GenBank/DDBJ databases">
        <authorList>
            <person name="Palmer J.M."/>
        </authorList>
    </citation>
    <scope>NUCLEOTIDE SEQUENCE [LARGE SCALE GENOMIC DNA]</scope>
    <source>
        <strain evidence="7 8">GA_2019</strain>
        <tissue evidence="7">Muscle</tissue>
    </source>
</reference>
<feature type="domain" description="SHSP" evidence="5">
    <location>
        <begin position="15"/>
        <end position="128"/>
    </location>
</feature>
<evidence type="ECO:0000256" key="2">
    <source>
        <dbReference type="RuleBase" id="RU003616"/>
    </source>
</evidence>
<dbReference type="InterPro" id="IPR013784">
    <property type="entry name" value="Carb-bd-like_fold"/>
</dbReference>
<dbReference type="SUPFAM" id="SSF49452">
    <property type="entry name" value="Starch-binding domain-like"/>
    <property type="match status" value="1"/>
</dbReference>
<dbReference type="SUPFAM" id="SSF49764">
    <property type="entry name" value="HSP20-like chaperones"/>
    <property type="match status" value="1"/>
</dbReference>
<dbReference type="PROSITE" id="PS51166">
    <property type="entry name" value="CBM20"/>
    <property type="match status" value="1"/>
</dbReference>
<evidence type="ECO:0000256" key="1">
    <source>
        <dbReference type="PROSITE-ProRule" id="PRU00285"/>
    </source>
</evidence>
<dbReference type="InterPro" id="IPR002044">
    <property type="entry name" value="CBM20"/>
</dbReference>
<keyword evidence="4" id="KW-0472">Membrane</keyword>
<evidence type="ECO:0000313" key="7">
    <source>
        <dbReference type="EMBL" id="MEQ2165572.1"/>
    </source>
</evidence>
<feature type="region of interest" description="Disordered" evidence="3">
    <location>
        <begin position="164"/>
        <end position="258"/>
    </location>
</feature>
<dbReference type="EMBL" id="JAHRIO010021541">
    <property type="protein sequence ID" value="MEQ2165572.1"/>
    <property type="molecule type" value="Genomic_DNA"/>
</dbReference>
<dbReference type="Pfam" id="PF00686">
    <property type="entry name" value="CBM_20"/>
    <property type="match status" value="1"/>
</dbReference>
<dbReference type="Proteomes" id="UP001476798">
    <property type="component" value="Unassembled WGS sequence"/>
</dbReference>
<feature type="compositionally biased region" description="Polar residues" evidence="3">
    <location>
        <begin position="210"/>
        <end position="225"/>
    </location>
</feature>